<protein>
    <submittedName>
        <fullName evidence="2">Serine-protein kinase RsbW</fullName>
        <ecNumber evidence="2">2.7.11.1</ecNumber>
    </submittedName>
</protein>
<dbReference type="InterPro" id="IPR003594">
    <property type="entry name" value="HATPase_dom"/>
</dbReference>
<dbReference type="RefSeq" id="WP_218099870.1">
    <property type="nucleotide sequence ID" value="NZ_CAJVCE010000009.1"/>
</dbReference>
<keyword evidence="3" id="KW-1185">Reference proteome</keyword>
<dbReference type="InterPro" id="IPR050267">
    <property type="entry name" value="Anti-sigma-factor_SerPK"/>
</dbReference>
<name>A0ABM8VJK9_9BACL</name>
<dbReference type="PANTHER" id="PTHR35526:SF3">
    <property type="entry name" value="ANTI-SIGMA-F FACTOR RSBW"/>
    <property type="match status" value="1"/>
</dbReference>
<comment type="caution">
    <text evidence="2">The sequence shown here is derived from an EMBL/GenBank/DDBJ whole genome shotgun (WGS) entry which is preliminary data.</text>
</comment>
<dbReference type="GO" id="GO:0004674">
    <property type="term" value="F:protein serine/threonine kinase activity"/>
    <property type="evidence" value="ECO:0007669"/>
    <property type="project" value="UniProtKB-EC"/>
</dbReference>
<sequence>MSTESDKEVRLSVPADAEYLDTIRLSLYGVAVRMGFSYESIEDLKVAVTEACNHALMQLEDGAEVRLLIAYAMNDKALRVRVGAEQGALKFSRAIEDAAPIEDGGLGGADASQLGLFLMQALVDEVNVVPADNGEEEIVLIKYREAQAG</sequence>
<reference evidence="2 3" key="1">
    <citation type="submission" date="2021-06" db="EMBL/GenBank/DDBJ databases">
        <authorList>
            <person name="Criscuolo A."/>
        </authorList>
    </citation>
    <scope>NUCLEOTIDE SEQUENCE [LARGE SCALE GENOMIC DNA]</scope>
    <source>
        <strain evidence="3">CIP 111802</strain>
    </source>
</reference>
<dbReference type="EC" id="2.7.11.1" evidence="2"/>
<organism evidence="2 3">
    <name type="scientific">Paenibacillus allorhizosphaerae</name>
    <dbReference type="NCBI Taxonomy" id="2849866"/>
    <lineage>
        <taxon>Bacteria</taxon>
        <taxon>Bacillati</taxon>
        <taxon>Bacillota</taxon>
        <taxon>Bacilli</taxon>
        <taxon>Bacillales</taxon>
        <taxon>Paenibacillaceae</taxon>
        <taxon>Paenibacillus</taxon>
    </lineage>
</organism>
<evidence type="ECO:0000313" key="2">
    <source>
        <dbReference type="EMBL" id="CAG7645666.1"/>
    </source>
</evidence>
<evidence type="ECO:0000259" key="1">
    <source>
        <dbReference type="Pfam" id="PF13581"/>
    </source>
</evidence>
<evidence type="ECO:0000313" key="3">
    <source>
        <dbReference type="Proteomes" id="UP000730618"/>
    </source>
</evidence>
<keyword evidence="2" id="KW-0418">Kinase</keyword>
<dbReference type="PANTHER" id="PTHR35526">
    <property type="entry name" value="ANTI-SIGMA-F FACTOR RSBW-RELATED"/>
    <property type="match status" value="1"/>
</dbReference>
<dbReference type="Proteomes" id="UP000730618">
    <property type="component" value="Unassembled WGS sequence"/>
</dbReference>
<feature type="domain" description="Histidine kinase/HSP90-like ATPase" evidence="1">
    <location>
        <begin position="13"/>
        <end position="140"/>
    </location>
</feature>
<dbReference type="Pfam" id="PF13581">
    <property type="entry name" value="HATPase_c_2"/>
    <property type="match status" value="1"/>
</dbReference>
<accession>A0ABM8VJK9</accession>
<dbReference type="EMBL" id="CAJVCE010000009">
    <property type="protein sequence ID" value="CAG7645666.1"/>
    <property type="molecule type" value="Genomic_DNA"/>
</dbReference>
<gene>
    <name evidence="2" type="primary">rsbW_2</name>
    <name evidence="2" type="ORF">PAECIP111802_03575</name>
</gene>
<proteinExistence type="predicted"/>
<keyword evidence="2" id="KW-0808">Transferase</keyword>